<dbReference type="Proteomes" id="UP000001106">
    <property type="component" value="Chromosome"/>
</dbReference>
<reference evidence="1" key="1">
    <citation type="submission" date="2007-06" db="EMBL/GenBank/DDBJ databases">
        <title>Complete sequence of Methanococcus aeolicus Nankai-3.</title>
        <authorList>
            <consortium name="US DOE Joint Genome Institute"/>
            <person name="Copeland A."/>
            <person name="Lucas S."/>
            <person name="Lapidus A."/>
            <person name="Barry K."/>
            <person name="Glavina del Rio T."/>
            <person name="Dalin E."/>
            <person name="Tice H."/>
            <person name="Pitluck S."/>
            <person name="Chain P."/>
            <person name="Malfatti S."/>
            <person name="Shin M."/>
            <person name="Vergez L."/>
            <person name="Schmutz J."/>
            <person name="Larimer F."/>
            <person name="Land M."/>
            <person name="Hauser L."/>
            <person name="Kyrpides N."/>
            <person name="Lykidis A."/>
            <person name="Sieprawska-Lupa M."/>
            <person name="Whitman W.B."/>
            <person name="Richardson P."/>
        </authorList>
    </citation>
    <scope>NUCLEOTIDE SEQUENCE [LARGE SCALE GENOMIC DNA]</scope>
    <source>
        <strain evidence="1">Nankai-3</strain>
    </source>
</reference>
<protein>
    <submittedName>
        <fullName evidence="1">Uncharacterized protein</fullName>
    </submittedName>
</protein>
<dbReference type="EMBL" id="CP000743">
    <property type="protein sequence ID" value="ABR56083.1"/>
    <property type="molecule type" value="Genomic_DNA"/>
</dbReference>
<dbReference type="eggNOG" id="arCOG05044">
    <property type="taxonomic scope" value="Archaea"/>
</dbReference>
<proteinExistence type="predicted"/>
<dbReference type="KEGG" id="mae:Maeo_0497"/>
<sequence length="97" mass="11450">MKIMIDGVFYNDEMIDFKKIMKNLVKELGDAVIVRSLELPEIGAIYEDSYYYRCGFTLDKEITEKMDKEELDKLKEKIISLFPENTSVYSLICEIYE</sequence>
<dbReference type="GeneID" id="5326596"/>
<dbReference type="RefSeq" id="WP_011973215.1">
    <property type="nucleotide sequence ID" value="NC_009635.1"/>
</dbReference>
<organism evidence="1 2">
    <name type="scientific">Methanococcus aeolicus (strain ATCC BAA-1280 / DSM 17508 / OCM 812 / Nankai-3)</name>
    <dbReference type="NCBI Taxonomy" id="419665"/>
    <lineage>
        <taxon>Archaea</taxon>
        <taxon>Methanobacteriati</taxon>
        <taxon>Methanobacteriota</taxon>
        <taxon>Methanomada group</taxon>
        <taxon>Methanococci</taxon>
        <taxon>Methanococcales</taxon>
        <taxon>Methanococcaceae</taxon>
        <taxon>Methanococcus</taxon>
    </lineage>
</organism>
<dbReference type="STRING" id="419665.Maeo_0497"/>
<dbReference type="HOGENOM" id="CLU_2353229_0_0_2"/>
<evidence type="ECO:0000313" key="1">
    <source>
        <dbReference type="EMBL" id="ABR56083.1"/>
    </source>
</evidence>
<gene>
    <name evidence="1" type="ordered locus">Maeo_0497</name>
</gene>
<dbReference type="AlphaFoldDB" id="A6UUB1"/>
<evidence type="ECO:0000313" key="2">
    <source>
        <dbReference type="Proteomes" id="UP000001106"/>
    </source>
</evidence>
<name>A6UUB1_META3</name>
<dbReference type="OrthoDB" id="65909at2157"/>
<keyword evidence="2" id="KW-1185">Reference proteome</keyword>
<accession>A6UUB1</accession>